<gene>
    <name evidence="2" type="ORF">HDF22_004385</name>
</gene>
<comment type="caution">
    <text evidence="2">The sequence shown here is derived from an EMBL/GenBank/DDBJ whole genome shotgun (WGS) entry which is preliminary data.</text>
</comment>
<dbReference type="RefSeq" id="WP_221276120.1">
    <property type="nucleotide sequence ID" value="NZ_JACHCA010000014.1"/>
</dbReference>
<sequence length="263" mass="30024">MFTMKTIKLIVVFCCCLASAHLFAQNSPQAIEGDLLRILKKVNYYGAHKKDWKAMDSLVKQNKIFAVKLKYYTSKYPETISLLFTSLVKERLVIATSADGIFRTYSWNTQLGVKGFDIYNVLQYKNGGQTVSLLKMDTIGKKGYVSLWYPKIYTFTTAGKVYYLATYNSVYSATKAGQGLKIFTIEKGKLIGNPPLIKTPTGVYSQLHYDFDVSSIADWNAYPAIYFDKATQTIHTPLVDYNHKMTHKLITYKFTGRFFEKVK</sequence>
<dbReference type="AlphaFoldDB" id="A0A841JPK4"/>
<protein>
    <submittedName>
        <fullName evidence="2">Uncharacterized protein</fullName>
    </submittedName>
</protein>
<evidence type="ECO:0000313" key="2">
    <source>
        <dbReference type="EMBL" id="MBB6130245.1"/>
    </source>
</evidence>
<evidence type="ECO:0000256" key="1">
    <source>
        <dbReference type="SAM" id="SignalP"/>
    </source>
</evidence>
<proteinExistence type="predicted"/>
<evidence type="ECO:0000313" key="3">
    <source>
        <dbReference type="Proteomes" id="UP000548326"/>
    </source>
</evidence>
<dbReference type="EMBL" id="JACHCA010000014">
    <property type="protein sequence ID" value="MBB6130245.1"/>
    <property type="molecule type" value="Genomic_DNA"/>
</dbReference>
<accession>A0A841JPK4</accession>
<feature type="chain" id="PRO_5032286204" evidence="1">
    <location>
        <begin position="25"/>
        <end position="263"/>
    </location>
</feature>
<name>A0A841JPK4_9SPHI</name>
<reference evidence="2 3" key="1">
    <citation type="submission" date="2020-08" db="EMBL/GenBank/DDBJ databases">
        <title>Genomic Encyclopedia of Type Strains, Phase IV (KMG-V): Genome sequencing to study the core and pangenomes of soil and plant-associated prokaryotes.</title>
        <authorList>
            <person name="Whitman W."/>
        </authorList>
    </citation>
    <scope>NUCLEOTIDE SEQUENCE [LARGE SCALE GENOMIC DNA]</scope>
    <source>
        <strain evidence="2 3">MP601</strain>
    </source>
</reference>
<feature type="signal peptide" evidence="1">
    <location>
        <begin position="1"/>
        <end position="24"/>
    </location>
</feature>
<organism evidence="2 3">
    <name type="scientific">Mucilaginibacter lappiensis</name>
    <dbReference type="NCBI Taxonomy" id="354630"/>
    <lineage>
        <taxon>Bacteria</taxon>
        <taxon>Pseudomonadati</taxon>
        <taxon>Bacteroidota</taxon>
        <taxon>Sphingobacteriia</taxon>
        <taxon>Sphingobacteriales</taxon>
        <taxon>Sphingobacteriaceae</taxon>
        <taxon>Mucilaginibacter</taxon>
    </lineage>
</organism>
<keyword evidence="1" id="KW-0732">Signal</keyword>
<dbReference type="Proteomes" id="UP000548326">
    <property type="component" value="Unassembled WGS sequence"/>
</dbReference>